<evidence type="ECO:0000313" key="1">
    <source>
        <dbReference type="EMBL" id="QDV24511.1"/>
    </source>
</evidence>
<dbReference type="KEGG" id="ahel:Q31a_28290"/>
<protein>
    <submittedName>
        <fullName evidence="1">Uncharacterized protein</fullName>
    </submittedName>
</protein>
<reference evidence="1 2" key="1">
    <citation type="submission" date="2019-02" db="EMBL/GenBank/DDBJ databases">
        <title>Deep-cultivation of Planctomycetes and their phenomic and genomic characterization uncovers novel biology.</title>
        <authorList>
            <person name="Wiegand S."/>
            <person name="Jogler M."/>
            <person name="Boedeker C."/>
            <person name="Pinto D."/>
            <person name="Vollmers J."/>
            <person name="Rivas-Marin E."/>
            <person name="Kohn T."/>
            <person name="Peeters S.H."/>
            <person name="Heuer A."/>
            <person name="Rast P."/>
            <person name="Oberbeckmann S."/>
            <person name="Bunk B."/>
            <person name="Jeske O."/>
            <person name="Meyerdierks A."/>
            <person name="Storesund J.E."/>
            <person name="Kallscheuer N."/>
            <person name="Luecker S."/>
            <person name="Lage O.M."/>
            <person name="Pohl T."/>
            <person name="Merkel B.J."/>
            <person name="Hornburger P."/>
            <person name="Mueller R.-W."/>
            <person name="Bruemmer F."/>
            <person name="Labrenz M."/>
            <person name="Spormann A.M."/>
            <person name="Op den Camp H."/>
            <person name="Overmann J."/>
            <person name="Amann R."/>
            <person name="Jetten M.S.M."/>
            <person name="Mascher T."/>
            <person name="Medema M.H."/>
            <person name="Devos D.P."/>
            <person name="Kaster A.-K."/>
            <person name="Ovreas L."/>
            <person name="Rohde M."/>
            <person name="Galperin M.Y."/>
            <person name="Jogler C."/>
        </authorList>
    </citation>
    <scope>NUCLEOTIDE SEQUENCE [LARGE SCALE GENOMIC DNA]</scope>
    <source>
        <strain evidence="1 2">Q31a</strain>
    </source>
</reference>
<dbReference type="EMBL" id="CP036298">
    <property type="protein sequence ID" value="QDV24511.1"/>
    <property type="molecule type" value="Genomic_DNA"/>
</dbReference>
<organism evidence="1 2">
    <name type="scientific">Aureliella helgolandensis</name>
    <dbReference type="NCBI Taxonomy" id="2527968"/>
    <lineage>
        <taxon>Bacteria</taxon>
        <taxon>Pseudomonadati</taxon>
        <taxon>Planctomycetota</taxon>
        <taxon>Planctomycetia</taxon>
        <taxon>Pirellulales</taxon>
        <taxon>Pirellulaceae</taxon>
        <taxon>Aureliella</taxon>
    </lineage>
</organism>
<gene>
    <name evidence="1" type="ORF">Q31a_28290</name>
</gene>
<dbReference type="Proteomes" id="UP000318017">
    <property type="component" value="Chromosome"/>
</dbReference>
<keyword evidence="2" id="KW-1185">Reference proteome</keyword>
<evidence type="ECO:0000313" key="2">
    <source>
        <dbReference type="Proteomes" id="UP000318017"/>
    </source>
</evidence>
<proteinExistence type="predicted"/>
<dbReference type="AlphaFoldDB" id="A0A518G7E9"/>
<name>A0A518G7E9_9BACT</name>
<sequence length="50" mass="5712">MDAWDAVHCVHRPDVRGLGRGGALEPTVGQMVYIEPRTRQMVYEVQEGDW</sequence>
<accession>A0A518G7E9</accession>